<dbReference type="GO" id="GO:0003723">
    <property type="term" value="F:RNA binding"/>
    <property type="evidence" value="ECO:0007669"/>
    <property type="project" value="InterPro"/>
</dbReference>
<protein>
    <recommendedName>
        <fullName evidence="15">Ribonuclease T2-like</fullName>
        <ecNumber evidence="4">4.6.1.19</ecNumber>
    </recommendedName>
</protein>
<evidence type="ECO:0000256" key="5">
    <source>
        <dbReference type="ARBA" id="ARBA00022490"/>
    </source>
</evidence>
<evidence type="ECO:0000256" key="1">
    <source>
        <dbReference type="ARBA" id="ARBA00004410"/>
    </source>
</evidence>
<keyword evidence="9" id="KW-0255">Endonuclease</keyword>
<feature type="active site" evidence="16">
    <location>
        <position position="53"/>
    </location>
</feature>
<name>A0A2T4C4V7_TRILO</name>
<gene>
    <name evidence="19" type="ORF">M440DRAFT_1332928</name>
</gene>
<evidence type="ECO:0000256" key="16">
    <source>
        <dbReference type="PIRSR" id="PIRSR633697-1"/>
    </source>
</evidence>
<evidence type="ECO:0000256" key="13">
    <source>
        <dbReference type="ARBA" id="ARBA00023239"/>
    </source>
</evidence>
<proteinExistence type="inferred from homology"/>
<keyword evidence="10" id="KW-0378">Hydrolase</keyword>
<dbReference type="PROSITE" id="PS00530">
    <property type="entry name" value="RNASE_T2_1"/>
    <property type="match status" value="1"/>
</dbReference>
<dbReference type="GO" id="GO:0033897">
    <property type="term" value="F:ribonuclease T2 activity"/>
    <property type="evidence" value="ECO:0007669"/>
    <property type="project" value="UniProtKB-EC"/>
</dbReference>
<evidence type="ECO:0000259" key="18">
    <source>
        <dbReference type="Pfam" id="PF25488"/>
    </source>
</evidence>
<keyword evidence="11" id="KW-1015">Disulfide bond</keyword>
<dbReference type="EMBL" id="KZ679132">
    <property type="protein sequence ID" value="PTB76583.1"/>
    <property type="molecule type" value="Genomic_DNA"/>
</dbReference>
<dbReference type="Pfam" id="PF25488">
    <property type="entry name" value="RNaseT2L_C"/>
    <property type="match status" value="1"/>
</dbReference>
<dbReference type="GO" id="GO:0006401">
    <property type="term" value="P:RNA catabolic process"/>
    <property type="evidence" value="ECO:0007669"/>
    <property type="project" value="TreeGrafter"/>
</dbReference>
<dbReference type="GO" id="GO:0005576">
    <property type="term" value="C:extracellular region"/>
    <property type="evidence" value="ECO:0007669"/>
    <property type="project" value="TreeGrafter"/>
</dbReference>
<evidence type="ECO:0000256" key="7">
    <source>
        <dbReference type="ARBA" id="ARBA00022722"/>
    </source>
</evidence>
<evidence type="ECO:0000256" key="2">
    <source>
        <dbReference type="ARBA" id="ARBA00004496"/>
    </source>
</evidence>
<dbReference type="FunFam" id="3.90.730.10:FF:000004">
    <property type="entry name" value="Ribonuclease T2-like"/>
    <property type="match status" value="1"/>
</dbReference>
<dbReference type="InterPro" id="IPR057328">
    <property type="entry name" value="RNaseT2L_C"/>
</dbReference>
<dbReference type="EC" id="4.6.1.19" evidence="4"/>
<dbReference type="PANTHER" id="PTHR11240">
    <property type="entry name" value="RIBONUCLEASE T2"/>
    <property type="match status" value="1"/>
</dbReference>
<feature type="active site" evidence="16">
    <location>
        <position position="110"/>
    </location>
</feature>
<accession>A0A2T4C4V7</accession>
<evidence type="ECO:0000256" key="15">
    <source>
        <dbReference type="ARBA" id="ARBA00071169"/>
    </source>
</evidence>
<evidence type="ECO:0000256" key="11">
    <source>
        <dbReference type="ARBA" id="ARBA00023157"/>
    </source>
</evidence>
<evidence type="ECO:0000256" key="4">
    <source>
        <dbReference type="ARBA" id="ARBA00012571"/>
    </source>
</evidence>
<dbReference type="PANTHER" id="PTHR11240:SF22">
    <property type="entry name" value="RIBONUCLEASE T2"/>
    <property type="match status" value="1"/>
</dbReference>
<comment type="similarity">
    <text evidence="3 17">Belongs to the RNase T2 family.</text>
</comment>
<evidence type="ECO:0000256" key="3">
    <source>
        <dbReference type="ARBA" id="ARBA00007469"/>
    </source>
</evidence>
<organism evidence="19 20">
    <name type="scientific">Trichoderma longibrachiatum ATCC 18648</name>
    <dbReference type="NCBI Taxonomy" id="983965"/>
    <lineage>
        <taxon>Eukaryota</taxon>
        <taxon>Fungi</taxon>
        <taxon>Dikarya</taxon>
        <taxon>Ascomycota</taxon>
        <taxon>Pezizomycotina</taxon>
        <taxon>Sordariomycetes</taxon>
        <taxon>Hypocreomycetidae</taxon>
        <taxon>Hypocreales</taxon>
        <taxon>Hypocreaceae</taxon>
        <taxon>Trichoderma</taxon>
    </lineage>
</organism>
<dbReference type="InterPro" id="IPR033697">
    <property type="entry name" value="Ribonuclease_T2_eukaryotic"/>
</dbReference>
<comment type="subcellular location">
    <subcellularLocation>
        <location evidence="2">Cytoplasm</location>
    </subcellularLocation>
    <subcellularLocation>
        <location evidence="1">Vacuole lumen</location>
    </subcellularLocation>
</comment>
<dbReference type="CDD" id="cd01061">
    <property type="entry name" value="RNase_T2_euk"/>
    <property type="match status" value="1"/>
</dbReference>
<keyword evidence="12" id="KW-0325">Glycoprotein</keyword>
<evidence type="ECO:0000256" key="8">
    <source>
        <dbReference type="ARBA" id="ARBA00022729"/>
    </source>
</evidence>
<feature type="domain" description="RNase T2-like C-terminal" evidence="18">
    <location>
        <begin position="268"/>
        <end position="386"/>
    </location>
</feature>
<keyword evidence="13" id="KW-0456">Lyase</keyword>
<dbReference type="GO" id="GO:0005775">
    <property type="term" value="C:vacuolar lumen"/>
    <property type="evidence" value="ECO:0007669"/>
    <property type="project" value="UniProtKB-SubCell"/>
</dbReference>
<evidence type="ECO:0000256" key="12">
    <source>
        <dbReference type="ARBA" id="ARBA00023180"/>
    </source>
</evidence>
<feature type="active site" evidence="16">
    <location>
        <position position="114"/>
    </location>
</feature>
<keyword evidence="7" id="KW-0540">Nuclease</keyword>
<reference evidence="19 20" key="1">
    <citation type="submission" date="2016-07" db="EMBL/GenBank/DDBJ databases">
        <title>Multiple horizontal gene transfer events from other fungi enriched the ability of initially mycotrophic Trichoderma (Ascomycota) to feed on dead plant biomass.</title>
        <authorList>
            <consortium name="DOE Joint Genome Institute"/>
            <person name="Aerts A."/>
            <person name="Atanasova L."/>
            <person name="Chenthamara K."/>
            <person name="Zhang J."/>
            <person name="Grujic M."/>
            <person name="Henrissat B."/>
            <person name="Kuo A."/>
            <person name="Salamov A."/>
            <person name="Lipzen A."/>
            <person name="Labutti K."/>
            <person name="Barry K."/>
            <person name="Miao Y."/>
            <person name="Rahimi M.J."/>
            <person name="Shen Q."/>
            <person name="Grigoriev I.V."/>
            <person name="Kubicek C.P."/>
            <person name="Druzhinina I.S."/>
        </authorList>
    </citation>
    <scope>NUCLEOTIDE SEQUENCE [LARGE SCALE GENOMIC DNA]</scope>
    <source>
        <strain evidence="19 20">ATCC 18648</strain>
    </source>
</reference>
<evidence type="ECO:0000313" key="19">
    <source>
        <dbReference type="EMBL" id="PTB76583.1"/>
    </source>
</evidence>
<dbReference type="Proteomes" id="UP000240760">
    <property type="component" value="Unassembled WGS sequence"/>
</dbReference>
<dbReference type="OrthoDB" id="435754at2759"/>
<dbReference type="AlphaFoldDB" id="A0A2T4C4V7"/>
<dbReference type="SUPFAM" id="SSF55895">
    <property type="entry name" value="Ribonuclease Rh-like"/>
    <property type="match status" value="1"/>
</dbReference>
<evidence type="ECO:0000313" key="20">
    <source>
        <dbReference type="Proteomes" id="UP000240760"/>
    </source>
</evidence>
<dbReference type="Pfam" id="PF00445">
    <property type="entry name" value="Ribonuclease_T2"/>
    <property type="match status" value="1"/>
</dbReference>
<keyword evidence="5" id="KW-0963">Cytoplasm</keyword>
<keyword evidence="8" id="KW-0732">Signal</keyword>
<keyword evidence="20" id="KW-1185">Reference proteome</keyword>
<evidence type="ECO:0000256" key="6">
    <source>
        <dbReference type="ARBA" id="ARBA00022554"/>
    </source>
</evidence>
<comment type="function">
    <text evidence="14">Rnase which modulates cell survival under stress conditions. Released from the vacuole to the cytoplasm during stress to promote tRNA and rRNA cleavage and to activate separately a downstream pathway that promotes cell death. Involved in cell size, vacuolar morphology and growth at high temperatures and high salt concentration.</text>
</comment>
<keyword evidence="6" id="KW-0926">Vacuole</keyword>
<dbReference type="InterPro" id="IPR036430">
    <property type="entry name" value="RNase_T2-like_sf"/>
</dbReference>
<sequence>MASPGSCLIPLSCHNTTAVSDTCRFVYPGGQLLLTQFWDTNPSTGPENSWTVHGLWPDNCDGTYEQNCDDSRAYTNITAILQESDPSTLDFMKTYWKDYQGNDESFWEHEFGKHGTCISTLEPRCYPDYKPTQEAVDFFRRATTLFQTLPSYDWLAAAGIYPSTTATYTLAEIQDALTAHHGQNVIINCARNGELNELWYHYNVRGSVQSGTFVPVEPVGAPSTCPKTGIKYLPKYSTPTSTTTIKTATRTSSSTSSATHPSVPSGVLSGKGYLFIDTPGTTSGGFLISRGTWYRDNGGTPATYTATPDANGITFALNTSKGKCAVLSDFSLSCDTSVSAGSSFGWDGTHLVFEGSSTFYATGVPTGTRQGVVYTSPLAVQLQIVWNPL</sequence>
<dbReference type="Gene3D" id="3.90.730.10">
    <property type="entry name" value="Ribonuclease T2-like"/>
    <property type="match status" value="1"/>
</dbReference>
<dbReference type="InterPro" id="IPR018188">
    <property type="entry name" value="RNase_T2_His_AS_1"/>
</dbReference>
<dbReference type="PROSITE" id="PS00531">
    <property type="entry name" value="RNASE_T2_2"/>
    <property type="match status" value="1"/>
</dbReference>
<dbReference type="GO" id="GO:0016787">
    <property type="term" value="F:hydrolase activity"/>
    <property type="evidence" value="ECO:0007669"/>
    <property type="project" value="UniProtKB-KW"/>
</dbReference>
<evidence type="ECO:0000256" key="17">
    <source>
        <dbReference type="RuleBase" id="RU004328"/>
    </source>
</evidence>
<dbReference type="InterPro" id="IPR001568">
    <property type="entry name" value="RNase_T2-like"/>
</dbReference>
<evidence type="ECO:0000256" key="9">
    <source>
        <dbReference type="ARBA" id="ARBA00022759"/>
    </source>
</evidence>
<evidence type="ECO:0000256" key="14">
    <source>
        <dbReference type="ARBA" id="ARBA00025494"/>
    </source>
</evidence>
<evidence type="ECO:0000256" key="10">
    <source>
        <dbReference type="ARBA" id="ARBA00022801"/>
    </source>
</evidence>
<dbReference type="InterPro" id="IPR033130">
    <property type="entry name" value="RNase_T2_His_AS_2"/>
</dbReference>